<dbReference type="RefSeq" id="WP_189465975.1">
    <property type="nucleotide sequence ID" value="NZ_BMXS01000002.1"/>
</dbReference>
<comment type="caution">
    <text evidence="10">The sequence shown here is derived from an EMBL/GenBank/DDBJ whole genome shotgun (WGS) entry which is preliminary data.</text>
</comment>
<evidence type="ECO:0000313" key="11">
    <source>
        <dbReference type="Proteomes" id="UP000653056"/>
    </source>
</evidence>
<keyword evidence="6 8" id="KW-1133">Transmembrane helix</keyword>
<gene>
    <name evidence="10" type="ORF">GCM10007160_05340</name>
</gene>
<evidence type="ECO:0000256" key="7">
    <source>
        <dbReference type="ARBA" id="ARBA00023136"/>
    </source>
</evidence>
<proteinExistence type="predicted"/>
<evidence type="ECO:0000313" key="10">
    <source>
        <dbReference type="EMBL" id="GGX81035.1"/>
    </source>
</evidence>
<dbReference type="PANTHER" id="PTHR33908">
    <property type="entry name" value="MANNOSYLTRANSFERASE YKCB-RELATED"/>
    <property type="match status" value="1"/>
</dbReference>
<feature type="transmembrane region" description="Helical" evidence="8">
    <location>
        <begin position="218"/>
        <end position="238"/>
    </location>
</feature>
<feature type="transmembrane region" description="Helical" evidence="8">
    <location>
        <begin position="401"/>
        <end position="418"/>
    </location>
</feature>
<accession>A0ABQ2YEM3</accession>
<feature type="transmembrane region" description="Helical" evidence="8">
    <location>
        <begin position="309"/>
        <end position="327"/>
    </location>
</feature>
<keyword evidence="3" id="KW-0328">Glycosyltransferase</keyword>
<comment type="subcellular location">
    <subcellularLocation>
        <location evidence="1">Cell membrane</location>
        <topology evidence="1">Multi-pass membrane protein</topology>
    </subcellularLocation>
</comment>
<feature type="transmembrane region" description="Helical" evidence="8">
    <location>
        <begin position="425"/>
        <end position="446"/>
    </location>
</feature>
<keyword evidence="5 8" id="KW-0812">Transmembrane</keyword>
<feature type="transmembrane region" description="Helical" evidence="8">
    <location>
        <begin position="274"/>
        <end position="297"/>
    </location>
</feature>
<feature type="transmembrane region" description="Helical" evidence="8">
    <location>
        <begin position="363"/>
        <end position="381"/>
    </location>
</feature>
<dbReference type="InterPro" id="IPR038731">
    <property type="entry name" value="RgtA/B/C-like"/>
</dbReference>
<evidence type="ECO:0000256" key="2">
    <source>
        <dbReference type="ARBA" id="ARBA00022475"/>
    </source>
</evidence>
<reference evidence="11" key="1">
    <citation type="journal article" date="2019" name="Int. J. Syst. Evol. Microbiol.">
        <title>The Global Catalogue of Microorganisms (GCM) 10K type strain sequencing project: providing services to taxonomists for standard genome sequencing and annotation.</title>
        <authorList>
            <consortium name="The Broad Institute Genomics Platform"/>
            <consortium name="The Broad Institute Genome Sequencing Center for Infectious Disease"/>
            <person name="Wu L."/>
            <person name="Ma J."/>
        </authorList>
    </citation>
    <scope>NUCLEOTIDE SEQUENCE [LARGE SCALE GENOMIC DNA]</scope>
    <source>
        <strain evidence="11">KCTC 22228</strain>
    </source>
</reference>
<evidence type="ECO:0000256" key="8">
    <source>
        <dbReference type="SAM" id="Phobius"/>
    </source>
</evidence>
<dbReference type="InterPro" id="IPR050297">
    <property type="entry name" value="LipidA_mod_glycosyltrf_83"/>
</dbReference>
<keyword evidence="2" id="KW-1003">Cell membrane</keyword>
<dbReference type="Pfam" id="PF13231">
    <property type="entry name" value="PMT_2"/>
    <property type="match status" value="1"/>
</dbReference>
<organism evidence="10 11">
    <name type="scientific">Litchfieldella qijiaojingensis</name>
    <dbReference type="NCBI Taxonomy" id="980347"/>
    <lineage>
        <taxon>Bacteria</taxon>
        <taxon>Pseudomonadati</taxon>
        <taxon>Pseudomonadota</taxon>
        <taxon>Gammaproteobacteria</taxon>
        <taxon>Oceanospirillales</taxon>
        <taxon>Halomonadaceae</taxon>
        <taxon>Litchfieldella</taxon>
    </lineage>
</organism>
<feature type="transmembrane region" description="Helical" evidence="8">
    <location>
        <begin position="333"/>
        <end position="351"/>
    </location>
</feature>
<evidence type="ECO:0000256" key="1">
    <source>
        <dbReference type="ARBA" id="ARBA00004651"/>
    </source>
</evidence>
<evidence type="ECO:0000256" key="5">
    <source>
        <dbReference type="ARBA" id="ARBA00022692"/>
    </source>
</evidence>
<keyword evidence="11" id="KW-1185">Reference proteome</keyword>
<protein>
    <recommendedName>
        <fullName evidence="9">Glycosyltransferase RgtA/B/C/D-like domain-containing protein</fullName>
    </recommendedName>
</protein>
<evidence type="ECO:0000256" key="3">
    <source>
        <dbReference type="ARBA" id="ARBA00022676"/>
    </source>
</evidence>
<dbReference type="PANTHER" id="PTHR33908:SF3">
    <property type="entry name" value="UNDECAPRENYL PHOSPHATE-ALPHA-4-AMINO-4-DEOXY-L-ARABINOSE ARABINOSYL TRANSFERASE"/>
    <property type="match status" value="1"/>
</dbReference>
<evidence type="ECO:0000256" key="6">
    <source>
        <dbReference type="ARBA" id="ARBA00022989"/>
    </source>
</evidence>
<dbReference type="Proteomes" id="UP000653056">
    <property type="component" value="Unassembled WGS sequence"/>
</dbReference>
<sequence length="583" mass="65068">MMDTFACLPTFTRRHARLATWLLVLLALLVLGLGIGLRDPWPADEPRFALNALEMVTTGEFWLPHRGGELYPDKPPLFMWATALSIAVTGSVRAGFLLPSLFAALGTLALVMDLLRRLHGRRIALFGGVALLASLQFTLQAKTAQIDMLLTFFTTLGAYGLLRHALLGPAWRWWRAGWAAMGLGILTKGVGFLPLALLPAWYWLSRDGRLTPLRFRELLVGMGIMLAVIALWGLPMIVMTTLGDDPSLAAYRDNILFKQTGERYANAWHHIKPWYYYPLQVLPWAWMPLTLALPWAVPAWWRRIERRDARYILPLSAMVLIIAFFSLSAGKRGVYMLPTIPLLVLVMTPLLPGLWRQRGLQRLGAATLVLLGGILLAAGTLGSLGLPTLQALAERHDLSPWAWWITLGVVAFALLGWFKPRRGLLALTLWLAVFWVLWSTWGYGLMDATRSPNAMMQRLAAITGPDAWLALPAFDEEFLLHSRQPSVHFGSHTPIESQLERAYAWLQQAPDTRWMLIDQGHRDDLACVMLDEARDLGFQNNETWWLIPGTAVVDCQGDEDAAPLFVAPTSLPASRLAVVANDG</sequence>
<keyword evidence="7 8" id="KW-0472">Membrane</keyword>
<feature type="transmembrane region" description="Helical" evidence="8">
    <location>
        <begin position="78"/>
        <end position="111"/>
    </location>
</feature>
<evidence type="ECO:0000259" key="9">
    <source>
        <dbReference type="Pfam" id="PF13231"/>
    </source>
</evidence>
<name>A0ABQ2YEM3_9GAMM</name>
<feature type="transmembrane region" description="Helical" evidence="8">
    <location>
        <begin position="176"/>
        <end position="198"/>
    </location>
</feature>
<evidence type="ECO:0000256" key="4">
    <source>
        <dbReference type="ARBA" id="ARBA00022679"/>
    </source>
</evidence>
<keyword evidence="4" id="KW-0808">Transferase</keyword>
<feature type="domain" description="Glycosyltransferase RgtA/B/C/D-like" evidence="9">
    <location>
        <begin position="73"/>
        <end position="230"/>
    </location>
</feature>
<dbReference type="EMBL" id="BMXS01000002">
    <property type="protein sequence ID" value="GGX81035.1"/>
    <property type="molecule type" value="Genomic_DNA"/>
</dbReference>